<dbReference type="AlphaFoldDB" id="A0A6C0LXH4"/>
<dbReference type="EMBL" id="MN740582">
    <property type="protein sequence ID" value="QHU35013.1"/>
    <property type="molecule type" value="Genomic_DNA"/>
</dbReference>
<sequence>MTFYDNINEFFEKNIIIKNIIDEPNIYIFQSKIIKEYKNILNGTDEYFEDNIMDIFNEYFDRCDDADIYDDICNNIIFIYYKSTLKLNRNYYDIFKKKKIYL</sequence>
<proteinExistence type="predicted"/>
<protein>
    <submittedName>
        <fullName evidence="1">Uncharacterized protein</fullName>
    </submittedName>
</protein>
<organism evidence="1">
    <name type="scientific">viral metagenome</name>
    <dbReference type="NCBI Taxonomy" id="1070528"/>
    <lineage>
        <taxon>unclassified sequences</taxon>
        <taxon>metagenomes</taxon>
        <taxon>organismal metagenomes</taxon>
    </lineage>
</organism>
<reference evidence="1" key="1">
    <citation type="journal article" date="2020" name="Nature">
        <title>Giant virus diversity and host interactions through global metagenomics.</title>
        <authorList>
            <person name="Schulz F."/>
            <person name="Roux S."/>
            <person name="Paez-Espino D."/>
            <person name="Jungbluth S."/>
            <person name="Walsh D.A."/>
            <person name="Denef V.J."/>
            <person name="McMahon K.D."/>
            <person name="Konstantinidis K.T."/>
            <person name="Eloe-Fadrosh E.A."/>
            <person name="Kyrpides N.C."/>
            <person name="Woyke T."/>
        </authorList>
    </citation>
    <scope>NUCLEOTIDE SEQUENCE</scope>
    <source>
        <strain evidence="1">GVMAG-S-1017244-22</strain>
    </source>
</reference>
<evidence type="ECO:0000313" key="1">
    <source>
        <dbReference type="EMBL" id="QHU35013.1"/>
    </source>
</evidence>
<accession>A0A6C0LXH4</accession>
<name>A0A6C0LXH4_9ZZZZ</name>